<evidence type="ECO:0000313" key="2">
    <source>
        <dbReference type="Proteomes" id="UP000805193"/>
    </source>
</evidence>
<keyword evidence="2" id="KW-1185">Reference proteome</keyword>
<proteinExistence type="predicted"/>
<dbReference type="Proteomes" id="UP000805193">
    <property type="component" value="Unassembled WGS sequence"/>
</dbReference>
<gene>
    <name evidence="1" type="ORF">HPB47_022198</name>
</gene>
<organism evidence="1 2">
    <name type="scientific">Ixodes persulcatus</name>
    <name type="common">Taiga tick</name>
    <dbReference type="NCBI Taxonomy" id="34615"/>
    <lineage>
        <taxon>Eukaryota</taxon>
        <taxon>Metazoa</taxon>
        <taxon>Ecdysozoa</taxon>
        <taxon>Arthropoda</taxon>
        <taxon>Chelicerata</taxon>
        <taxon>Arachnida</taxon>
        <taxon>Acari</taxon>
        <taxon>Parasitiformes</taxon>
        <taxon>Ixodida</taxon>
        <taxon>Ixodoidea</taxon>
        <taxon>Ixodidae</taxon>
        <taxon>Ixodinae</taxon>
        <taxon>Ixodes</taxon>
    </lineage>
</organism>
<accession>A0AC60QAC0</accession>
<evidence type="ECO:0000313" key="1">
    <source>
        <dbReference type="EMBL" id="KAG0430988.1"/>
    </source>
</evidence>
<comment type="caution">
    <text evidence="1">The sequence shown here is derived from an EMBL/GenBank/DDBJ whole genome shotgun (WGS) entry which is preliminary data.</text>
</comment>
<dbReference type="EMBL" id="JABSTQ010009269">
    <property type="protein sequence ID" value="KAG0430988.1"/>
    <property type="molecule type" value="Genomic_DNA"/>
</dbReference>
<reference evidence="1 2" key="1">
    <citation type="journal article" date="2020" name="Cell">
        <title>Large-Scale Comparative Analyses of Tick Genomes Elucidate Their Genetic Diversity and Vector Capacities.</title>
        <authorList>
            <consortium name="Tick Genome and Microbiome Consortium (TIGMIC)"/>
            <person name="Jia N."/>
            <person name="Wang J."/>
            <person name="Shi W."/>
            <person name="Du L."/>
            <person name="Sun Y."/>
            <person name="Zhan W."/>
            <person name="Jiang J.F."/>
            <person name="Wang Q."/>
            <person name="Zhang B."/>
            <person name="Ji P."/>
            <person name="Bell-Sakyi L."/>
            <person name="Cui X.M."/>
            <person name="Yuan T.T."/>
            <person name="Jiang B.G."/>
            <person name="Yang W.F."/>
            <person name="Lam T.T."/>
            <person name="Chang Q.C."/>
            <person name="Ding S.J."/>
            <person name="Wang X.J."/>
            <person name="Zhu J.G."/>
            <person name="Ruan X.D."/>
            <person name="Zhao L."/>
            <person name="Wei J.T."/>
            <person name="Ye R.Z."/>
            <person name="Que T.C."/>
            <person name="Du C.H."/>
            <person name="Zhou Y.H."/>
            <person name="Cheng J.X."/>
            <person name="Dai P.F."/>
            <person name="Guo W.B."/>
            <person name="Han X.H."/>
            <person name="Huang E.J."/>
            <person name="Li L.F."/>
            <person name="Wei W."/>
            <person name="Gao Y.C."/>
            <person name="Liu J.Z."/>
            <person name="Shao H.Z."/>
            <person name="Wang X."/>
            <person name="Wang C.C."/>
            <person name="Yang T.C."/>
            <person name="Huo Q.B."/>
            <person name="Li W."/>
            <person name="Chen H.Y."/>
            <person name="Chen S.E."/>
            <person name="Zhou L.G."/>
            <person name="Ni X.B."/>
            <person name="Tian J.H."/>
            <person name="Sheng Y."/>
            <person name="Liu T."/>
            <person name="Pan Y.S."/>
            <person name="Xia L.Y."/>
            <person name="Li J."/>
            <person name="Zhao F."/>
            <person name="Cao W.C."/>
        </authorList>
    </citation>
    <scope>NUCLEOTIDE SEQUENCE [LARGE SCALE GENOMIC DNA]</scope>
    <source>
        <strain evidence="1">Iper-2018</strain>
    </source>
</reference>
<sequence length="248" mass="28046">MASFVKWICLAASVSVATGFDFGSLDPKAMIDKIRDTLEMAVGMLWITGASMKCSKTLKRLVKDVFAGEMWALYVIDAMAKPEPGILEGGFNSIGSQSECLKAWAQLNITGRDRNQSMWRVDDVQENLLLLKDKMKDLTIQFMINFTPAADTIICLFGFMMSYVTMKTLRDQKAVQTRGFFLRHLVHRIARLAPLMVLATLLVVPLFPQSGQGPTWELEVNKFLSGCSRNWWWNVLHINNFLGRKEQA</sequence>
<protein>
    <submittedName>
        <fullName evidence="1">Uncharacterized protein</fullName>
    </submittedName>
</protein>
<name>A0AC60QAC0_IXOPE</name>